<dbReference type="AlphaFoldDB" id="A0A4R3JCL4"/>
<dbReference type="SUPFAM" id="SSF51905">
    <property type="entry name" value="FAD/NAD(P)-binding domain"/>
    <property type="match status" value="1"/>
</dbReference>
<dbReference type="Proteomes" id="UP000294613">
    <property type="component" value="Unassembled WGS sequence"/>
</dbReference>
<reference evidence="2 5" key="1">
    <citation type="journal article" date="2018" name="Int. J. Syst. Evol. Microbiol.">
        <title>Draft Genome Sequence of Faecalimonas umbilicata JCM 30896T, an Acetate-Producing Bacterium Isolated from Human Feces.</title>
        <authorList>
            <person name="Sakamoto M."/>
            <person name="Ikeyama N."/>
            <person name="Yuki M."/>
            <person name="Ohkuma M."/>
        </authorList>
    </citation>
    <scope>NUCLEOTIDE SEQUENCE [LARGE SCALE GENOMIC DNA]</scope>
    <source>
        <strain evidence="2 5">EGH7</strain>
    </source>
</reference>
<sequence>MIQISQLKLPCTHTQQELREKIERTLRIRPEELIEYSIEKQSIDARKKPQIFYVYTIHASVLQEKKVFKKVHSKNITIVEKKVYQFPFHAESIPADRPVIIGSGPAGLFCAYMLAEHGFAPILLERGKAIEERKKDVDSFWETGKLNPESNVQFGEGGAGTFSDGKLNTLVKDPSGRNRKVLEIFVKEGAPEEILYVNKPHIGTDLLMNVVKNMRKTIQSNGGEVRFESKVTELCITDGKICGVVINKEQFLPAKSVILAIGHSARDTFEMLWEKQICMEAKSFAVGVRVEHPQKLINYAQYQLELPKTLPAASYKVTAQLSNGRGVYSFCMCPGGYVVNASSEEGRLAVNGMSYHSRAGENANSAIIVTVTPKDYGSDHPLAGMEFQRKLEEKAFHLAQGKIPVQRYEDFCKNRATDSFGTVHPSMKGNYAPANVREILPEIVATSIEEGIRCFDQKLQGFADPDALLSGVESRTSSPVRISRDPSTMEGSVKGLYPCGEGAGYAGGITSAAMDGIRMAEAVAGELR</sequence>
<dbReference type="InterPro" id="IPR036188">
    <property type="entry name" value="FAD/NAD-bd_sf"/>
</dbReference>
<dbReference type="PANTHER" id="PTHR42842:SF3">
    <property type="entry name" value="FAD_NAD(P)-BINDING OXIDOREDUCTASE FAMILY PROTEIN"/>
    <property type="match status" value="1"/>
</dbReference>
<protein>
    <recommendedName>
        <fullName evidence="1">FAD-dependent protein C-terminal domain-containing protein</fullName>
    </recommendedName>
</protein>
<dbReference type="EMBL" id="SLZV01000028">
    <property type="protein sequence ID" value="TCS63698.1"/>
    <property type="molecule type" value="Genomic_DNA"/>
</dbReference>
<reference evidence="3 4" key="2">
    <citation type="submission" date="2019-03" db="EMBL/GenBank/DDBJ databases">
        <title>Genomic Encyclopedia of Type Strains, Phase IV (KMG-IV): sequencing the most valuable type-strain genomes for metagenomic binning, comparative biology and taxonomic classification.</title>
        <authorList>
            <person name="Goeker M."/>
        </authorList>
    </citation>
    <scope>NUCLEOTIDE SEQUENCE [LARGE SCALE GENOMIC DNA]</scope>
    <source>
        <strain evidence="3 4">DSM 103426</strain>
    </source>
</reference>
<dbReference type="Pfam" id="PF13450">
    <property type="entry name" value="NAD_binding_8"/>
    <property type="match status" value="1"/>
</dbReference>
<gene>
    <name evidence="2" type="primary">yljF</name>
    <name evidence="3" type="ORF">EDD74_12810</name>
    <name evidence="2" type="ORF">FAEUMB_26970</name>
</gene>
<name>A0A4R3JCL4_9FIRM</name>
<dbReference type="PIRSF" id="PIRSF038984">
    <property type="entry name" value="FAD_binding_protein"/>
    <property type="match status" value="1"/>
</dbReference>
<evidence type="ECO:0000259" key="1">
    <source>
        <dbReference type="Pfam" id="PF21688"/>
    </source>
</evidence>
<feature type="domain" description="FAD-dependent protein C-terminal" evidence="1">
    <location>
        <begin position="283"/>
        <end position="476"/>
    </location>
</feature>
<dbReference type="PRINTS" id="PR00419">
    <property type="entry name" value="ADXRDTASE"/>
</dbReference>
<accession>A0A4R3JCL4</accession>
<dbReference type="Proteomes" id="UP000702954">
    <property type="component" value="Unassembled WGS sequence"/>
</dbReference>
<evidence type="ECO:0000313" key="3">
    <source>
        <dbReference type="EMBL" id="TCS63698.1"/>
    </source>
</evidence>
<dbReference type="Gene3D" id="3.30.70.2700">
    <property type="match status" value="1"/>
</dbReference>
<dbReference type="EMBL" id="BHEO01000008">
    <property type="protein sequence ID" value="GBU06156.1"/>
    <property type="molecule type" value="Genomic_DNA"/>
</dbReference>
<dbReference type="RefSeq" id="WP_116442219.1">
    <property type="nucleotide sequence ID" value="NZ_BHEO01000008.1"/>
</dbReference>
<dbReference type="InterPro" id="IPR049516">
    <property type="entry name" value="FAD-depend_C"/>
</dbReference>
<evidence type="ECO:0000313" key="5">
    <source>
        <dbReference type="Proteomes" id="UP000702954"/>
    </source>
</evidence>
<organism evidence="3 4">
    <name type="scientific">Faecalimonas umbilicata</name>
    <dbReference type="NCBI Taxonomy" id="1912855"/>
    <lineage>
        <taxon>Bacteria</taxon>
        <taxon>Bacillati</taxon>
        <taxon>Bacillota</taxon>
        <taxon>Clostridia</taxon>
        <taxon>Lachnospirales</taxon>
        <taxon>Lachnospiraceae</taxon>
        <taxon>Faecalimonas</taxon>
    </lineage>
</organism>
<proteinExistence type="predicted"/>
<keyword evidence="5" id="KW-1185">Reference proteome</keyword>
<evidence type="ECO:0000313" key="2">
    <source>
        <dbReference type="EMBL" id="GBU06156.1"/>
    </source>
</evidence>
<dbReference type="InterPro" id="IPR028348">
    <property type="entry name" value="FAD-binding_protein"/>
</dbReference>
<dbReference type="PANTHER" id="PTHR42842">
    <property type="entry name" value="FAD/NAD(P)-BINDING OXIDOREDUCTASE"/>
    <property type="match status" value="1"/>
</dbReference>
<dbReference type="Pfam" id="PF21688">
    <property type="entry name" value="FAD-depend_C"/>
    <property type="match status" value="1"/>
</dbReference>
<evidence type="ECO:0000313" key="4">
    <source>
        <dbReference type="Proteomes" id="UP000294613"/>
    </source>
</evidence>
<dbReference type="Gene3D" id="3.50.50.60">
    <property type="entry name" value="FAD/NAD(P)-binding domain"/>
    <property type="match status" value="2"/>
</dbReference>
<comment type="caution">
    <text evidence="3">The sequence shown here is derived from an EMBL/GenBank/DDBJ whole genome shotgun (WGS) entry which is preliminary data.</text>
</comment>